<proteinExistence type="predicted"/>
<dbReference type="SMART" id="SM00355">
    <property type="entry name" value="ZnF_C2H2"/>
    <property type="match status" value="2"/>
</dbReference>
<dbReference type="RefSeq" id="XP_040721623.1">
    <property type="nucleotide sequence ID" value="XM_040855065.1"/>
</dbReference>
<evidence type="ECO:0000259" key="3">
    <source>
        <dbReference type="SMART" id="SM00355"/>
    </source>
</evidence>
<dbReference type="Pfam" id="PF07910">
    <property type="entry name" value="Peptidase_C78"/>
    <property type="match status" value="1"/>
</dbReference>
<dbReference type="STRING" id="1141098.A0A1Y2EKF4"/>
<feature type="region of interest" description="Disordered" evidence="2">
    <location>
        <begin position="34"/>
        <end position="57"/>
    </location>
</feature>
<evidence type="ECO:0000313" key="5">
    <source>
        <dbReference type="Proteomes" id="UP000193689"/>
    </source>
</evidence>
<feature type="compositionally biased region" description="Basic and acidic residues" evidence="2">
    <location>
        <begin position="92"/>
        <end position="104"/>
    </location>
</feature>
<comment type="caution">
    <text evidence="4">The sequence shown here is derived from an EMBL/GenBank/DDBJ whole genome shotgun (WGS) entry which is preliminary data.</text>
</comment>
<reference evidence="4 5" key="1">
    <citation type="submission" date="2016-07" db="EMBL/GenBank/DDBJ databases">
        <title>Pervasive Adenine N6-methylation of Active Genes in Fungi.</title>
        <authorList>
            <consortium name="DOE Joint Genome Institute"/>
            <person name="Mondo S.J."/>
            <person name="Dannebaum R.O."/>
            <person name="Kuo R.C."/>
            <person name="Labutti K."/>
            <person name="Haridas S."/>
            <person name="Kuo A."/>
            <person name="Salamov A."/>
            <person name="Ahrendt S.R."/>
            <person name="Lipzen A."/>
            <person name="Sullivan W."/>
            <person name="Andreopoulos W.B."/>
            <person name="Clum A."/>
            <person name="Lindquist E."/>
            <person name="Daum C."/>
            <person name="Ramamoorthy G.K."/>
            <person name="Gryganskyi A."/>
            <person name="Culley D."/>
            <person name="Magnuson J.K."/>
            <person name="James T.Y."/>
            <person name="O'Malley M.A."/>
            <person name="Stajich J.E."/>
            <person name="Spatafora J.W."/>
            <person name="Visel A."/>
            <person name="Grigoriev I.V."/>
        </authorList>
    </citation>
    <scope>NUCLEOTIDE SEQUENCE [LARGE SCALE GENOMIC DNA]</scope>
    <source>
        <strain evidence="4 5">CBS 129021</strain>
    </source>
</reference>
<keyword evidence="1" id="KW-0378">Hydrolase</keyword>
<evidence type="ECO:0000256" key="2">
    <source>
        <dbReference type="SAM" id="MobiDB-lite"/>
    </source>
</evidence>
<keyword evidence="5" id="KW-1185">Reference proteome</keyword>
<feature type="domain" description="C2H2-type" evidence="3">
    <location>
        <begin position="59"/>
        <end position="82"/>
    </location>
</feature>
<evidence type="ECO:0000256" key="1">
    <source>
        <dbReference type="ARBA" id="ARBA00022801"/>
    </source>
</evidence>
<dbReference type="OrthoDB" id="288987at2759"/>
<gene>
    <name evidence="4" type="ORF">BCR38DRAFT_331542</name>
</gene>
<dbReference type="GO" id="GO:0016787">
    <property type="term" value="F:hydrolase activity"/>
    <property type="evidence" value="ECO:0007669"/>
    <property type="project" value="UniProtKB-KW"/>
</dbReference>
<dbReference type="GeneID" id="63771277"/>
<dbReference type="Proteomes" id="UP000193689">
    <property type="component" value="Unassembled WGS sequence"/>
</dbReference>
<dbReference type="InterPro" id="IPR013087">
    <property type="entry name" value="Znf_C2H2_type"/>
</dbReference>
<evidence type="ECO:0000313" key="4">
    <source>
        <dbReference type="EMBL" id="ORY72031.1"/>
    </source>
</evidence>
<accession>A0A1Y2EKF4</accession>
<name>A0A1Y2EKF4_9PEZI</name>
<organism evidence="4 5">
    <name type="scientific">Pseudomassariella vexata</name>
    <dbReference type="NCBI Taxonomy" id="1141098"/>
    <lineage>
        <taxon>Eukaryota</taxon>
        <taxon>Fungi</taxon>
        <taxon>Dikarya</taxon>
        <taxon>Ascomycota</taxon>
        <taxon>Pezizomycotina</taxon>
        <taxon>Sordariomycetes</taxon>
        <taxon>Xylariomycetidae</taxon>
        <taxon>Amphisphaeriales</taxon>
        <taxon>Pseudomassariaceae</taxon>
        <taxon>Pseudomassariella</taxon>
    </lineage>
</organism>
<protein>
    <submittedName>
        <fullName evidence="4">Peptidase family C78-domain-containing protein</fullName>
    </submittedName>
</protein>
<feature type="domain" description="C2H2-type" evidence="3">
    <location>
        <begin position="9"/>
        <end position="32"/>
    </location>
</feature>
<feature type="compositionally biased region" description="Basic and acidic residues" evidence="2">
    <location>
        <begin position="125"/>
        <end position="142"/>
    </location>
</feature>
<dbReference type="InterPro" id="IPR012462">
    <property type="entry name" value="UFSP1/2_DUB_cat"/>
</dbReference>
<dbReference type="AlphaFoldDB" id="A0A1Y2EKF4"/>
<dbReference type="InParanoid" id="A0A1Y2EKF4"/>
<dbReference type="Gene3D" id="3.90.70.130">
    <property type="match status" value="1"/>
</dbReference>
<feature type="region of interest" description="Disordered" evidence="2">
    <location>
        <begin position="83"/>
        <end position="142"/>
    </location>
</feature>
<dbReference type="EMBL" id="MCFJ01000001">
    <property type="protein sequence ID" value="ORY72031.1"/>
    <property type="molecule type" value="Genomic_DNA"/>
</dbReference>
<sequence length="460" mass="52045">MSSETAKSMKCPFCGYSSGEEYAMMLHIETRHAEGKSPFVDETSAATVSEPSPDDEQYVECPIDGCGEVVTLTELDDHIELHAAEENGAITPEDRETPAKDGSRQEYQSPYSQPGNRNTNADSSSSRRKENSTCRRLEETVNDRQGDAIQKWKQIFHMPAVKVPRTESHAGGPAQKKRLGKAELGKYAHEDKMPQSLVDLLRRDGQVTSSDRDLHQVFTGVIPVLEQILDQNSRTAWAYLCHPCVWHVSKLKGEGGFCGYRNIQMMSSFIIGSRSTGATHFRGRLPSIFRIQDYIEHAWDVGINAQGRVETGGVKGTRKYIGTPEAQAMFTVLDIPCEAQGFKDTRPGSAEMKLLRYVQDYFESADFDPRDKVRRTTLPPIYFQHRGHSLTIVGLEKRHDGETELLVFDPMFGDPRTITKYIGRTFEGSTDKALKLYRRGNKYLRKYYEFEVLTYVQLDE</sequence>
<feature type="compositionally biased region" description="Polar residues" evidence="2">
    <location>
        <begin position="105"/>
        <end position="124"/>
    </location>
</feature>